<feature type="region of interest" description="Disordered" evidence="1">
    <location>
        <begin position="102"/>
        <end position="142"/>
    </location>
</feature>
<feature type="compositionally biased region" description="Basic and acidic residues" evidence="1">
    <location>
        <begin position="111"/>
        <end position="120"/>
    </location>
</feature>
<feature type="compositionally biased region" description="Basic and acidic residues" evidence="1">
    <location>
        <begin position="9"/>
        <end position="18"/>
    </location>
</feature>
<sequence length="142" mass="16585">MGVSYERMVFSEDERSLESKSTCTDTEPSHELNDCSTIAADGRRTGIKRGSSKREHGRMADHQLEEDHLCQERAYELEKMREEELLSFKDWHRRIKAARLRGNARQRKTKREQDEQKAMEAARCFAEPIRPKPPLPKKLVSL</sequence>
<dbReference type="EMBL" id="UZAF01016318">
    <property type="protein sequence ID" value="VDO25554.1"/>
    <property type="molecule type" value="Genomic_DNA"/>
</dbReference>
<gene>
    <name evidence="2" type="ORF">HPLM_LOCUS5304</name>
</gene>
<dbReference type="Proteomes" id="UP000268014">
    <property type="component" value="Unassembled WGS sequence"/>
</dbReference>
<evidence type="ECO:0000256" key="1">
    <source>
        <dbReference type="SAM" id="MobiDB-lite"/>
    </source>
</evidence>
<evidence type="ECO:0000313" key="2">
    <source>
        <dbReference type="EMBL" id="VDO25554.1"/>
    </source>
</evidence>
<feature type="region of interest" description="Disordered" evidence="1">
    <location>
        <begin position="1"/>
        <end position="65"/>
    </location>
</feature>
<organism evidence="2 3">
    <name type="scientific">Haemonchus placei</name>
    <name type="common">Barber's pole worm</name>
    <dbReference type="NCBI Taxonomy" id="6290"/>
    <lineage>
        <taxon>Eukaryota</taxon>
        <taxon>Metazoa</taxon>
        <taxon>Ecdysozoa</taxon>
        <taxon>Nematoda</taxon>
        <taxon>Chromadorea</taxon>
        <taxon>Rhabditida</taxon>
        <taxon>Rhabditina</taxon>
        <taxon>Rhabditomorpha</taxon>
        <taxon>Strongyloidea</taxon>
        <taxon>Trichostrongylidae</taxon>
        <taxon>Haemonchus</taxon>
    </lineage>
</organism>
<feature type="compositionally biased region" description="Basic and acidic residues" evidence="1">
    <location>
        <begin position="52"/>
        <end position="65"/>
    </location>
</feature>
<proteinExistence type="predicted"/>
<protein>
    <submittedName>
        <fullName evidence="2">Uncharacterized protein</fullName>
    </submittedName>
</protein>
<evidence type="ECO:0000313" key="3">
    <source>
        <dbReference type="Proteomes" id="UP000268014"/>
    </source>
</evidence>
<name>A0A3P7UQA9_HAEPC</name>
<keyword evidence="3" id="KW-1185">Reference proteome</keyword>
<reference evidence="2 3" key="1">
    <citation type="submission" date="2018-11" db="EMBL/GenBank/DDBJ databases">
        <authorList>
            <consortium name="Pathogen Informatics"/>
        </authorList>
    </citation>
    <scope>NUCLEOTIDE SEQUENCE [LARGE SCALE GENOMIC DNA]</scope>
    <source>
        <strain evidence="2 3">MHpl1</strain>
    </source>
</reference>
<accession>A0A3P7UQA9</accession>
<dbReference type="OrthoDB" id="10319108at2759"/>
<dbReference type="AlphaFoldDB" id="A0A3P7UQA9"/>